<organism evidence="3 4">
    <name type="scientific">Calicophoron daubneyi</name>
    <name type="common">Rumen fluke</name>
    <name type="synonym">Paramphistomum daubneyi</name>
    <dbReference type="NCBI Taxonomy" id="300641"/>
    <lineage>
        <taxon>Eukaryota</taxon>
        <taxon>Metazoa</taxon>
        <taxon>Spiralia</taxon>
        <taxon>Lophotrochozoa</taxon>
        <taxon>Platyhelminthes</taxon>
        <taxon>Trematoda</taxon>
        <taxon>Digenea</taxon>
        <taxon>Plagiorchiida</taxon>
        <taxon>Pronocephalata</taxon>
        <taxon>Paramphistomoidea</taxon>
        <taxon>Paramphistomidae</taxon>
        <taxon>Calicophoron</taxon>
    </lineage>
</organism>
<evidence type="ECO:0000256" key="1">
    <source>
        <dbReference type="SAM" id="MobiDB-lite"/>
    </source>
</evidence>
<gene>
    <name evidence="3" type="ORF">CDAUBV1_LOCUS11947</name>
</gene>
<keyword evidence="2" id="KW-0472">Membrane</keyword>
<evidence type="ECO:0000256" key="2">
    <source>
        <dbReference type="SAM" id="Phobius"/>
    </source>
</evidence>
<dbReference type="AlphaFoldDB" id="A0AAV2TMH8"/>
<dbReference type="Proteomes" id="UP001497525">
    <property type="component" value="Unassembled WGS sequence"/>
</dbReference>
<feature type="region of interest" description="Disordered" evidence="1">
    <location>
        <begin position="259"/>
        <end position="345"/>
    </location>
</feature>
<protein>
    <submittedName>
        <fullName evidence="3">Uncharacterized protein</fullName>
    </submittedName>
</protein>
<evidence type="ECO:0000313" key="3">
    <source>
        <dbReference type="EMBL" id="CAL5137671.1"/>
    </source>
</evidence>
<feature type="compositionally biased region" description="Polar residues" evidence="1">
    <location>
        <begin position="270"/>
        <end position="280"/>
    </location>
</feature>
<keyword evidence="2" id="KW-0812">Transmembrane</keyword>
<sequence length="406" mass="45248">MKQLITASWPVDCQTHLKPPTHTLEKGTLAYTTKQSCVRQSRKSSNTMSFWIQGALIPLVTVAATTSSAMVLSSEVSSDTLFQELVFYVKGSAGDFASPKLIAAKYSQLPIQELALRLGSSVIWRPEVYDESAHQEVNDYMWIVGLVIGPVVALVLLIWLVLSTYYYVVRAEALGKWMKGKRKIGKPGERLEKSKKSEKPTEYLDEAVQFGSPEVHKTIPVTKKPRESTHSSVLINAAPIDGLTAEQVRIFTTAQVPRHRVRGENDNRKSTQSLDHSQVNIDEKVIEATENKREHVRSTDNAGGRSRTNSKNNSPTPLVVTKHAPGMQDAKIKEGPDTKDDEPELLRSAGNWMTPEGSEWYHVKPIVISDSPRPGAIAMADRAYSALEGWMSENERKRRQQETNEG</sequence>
<accession>A0AAV2TMH8</accession>
<proteinExistence type="predicted"/>
<feature type="compositionally biased region" description="Polar residues" evidence="1">
    <location>
        <begin position="306"/>
        <end position="316"/>
    </location>
</feature>
<evidence type="ECO:0000313" key="4">
    <source>
        <dbReference type="Proteomes" id="UP001497525"/>
    </source>
</evidence>
<keyword evidence="2" id="KW-1133">Transmembrane helix</keyword>
<feature type="transmembrane region" description="Helical" evidence="2">
    <location>
        <begin position="140"/>
        <end position="169"/>
    </location>
</feature>
<comment type="caution">
    <text evidence="3">The sequence shown here is derived from an EMBL/GenBank/DDBJ whole genome shotgun (WGS) entry which is preliminary data.</text>
</comment>
<feature type="compositionally biased region" description="Basic and acidic residues" evidence="1">
    <location>
        <begin position="281"/>
        <end position="298"/>
    </location>
</feature>
<name>A0AAV2TMH8_CALDB</name>
<dbReference type="EMBL" id="CAXLJL010000423">
    <property type="protein sequence ID" value="CAL5137671.1"/>
    <property type="molecule type" value="Genomic_DNA"/>
</dbReference>
<reference evidence="3" key="1">
    <citation type="submission" date="2024-06" db="EMBL/GenBank/DDBJ databases">
        <authorList>
            <person name="Liu X."/>
            <person name="Lenzi L."/>
            <person name="Haldenby T S."/>
            <person name="Uol C."/>
        </authorList>
    </citation>
    <scope>NUCLEOTIDE SEQUENCE</scope>
</reference>
<feature type="transmembrane region" description="Helical" evidence="2">
    <location>
        <begin position="50"/>
        <end position="72"/>
    </location>
</feature>